<organism evidence="1 2">
    <name type="scientific">Plectus sambesii</name>
    <dbReference type="NCBI Taxonomy" id="2011161"/>
    <lineage>
        <taxon>Eukaryota</taxon>
        <taxon>Metazoa</taxon>
        <taxon>Ecdysozoa</taxon>
        <taxon>Nematoda</taxon>
        <taxon>Chromadorea</taxon>
        <taxon>Plectida</taxon>
        <taxon>Plectina</taxon>
        <taxon>Plectoidea</taxon>
        <taxon>Plectidae</taxon>
        <taxon>Plectus</taxon>
    </lineage>
</organism>
<name>A0A914WPL7_9BILA</name>
<proteinExistence type="predicted"/>
<accession>A0A914WPL7</accession>
<dbReference type="AlphaFoldDB" id="A0A914WPL7"/>
<sequence length="132" mass="14519">MPAECGESTHRGPLAGVWRHVLSGSEGAWFPRALPVWIKDDRSGGRSGQRGRRLCARGRLTPRYFVVSPRLPDRPLGLVLDRYENCPSALMWHVRPPMPLVGASFSGRGEGRSDLIAYSSHPTSFFLPPGAP</sequence>
<protein>
    <submittedName>
        <fullName evidence="2">Uncharacterized protein</fullName>
    </submittedName>
</protein>
<reference evidence="2" key="1">
    <citation type="submission" date="2022-11" db="UniProtKB">
        <authorList>
            <consortium name="WormBaseParasite"/>
        </authorList>
    </citation>
    <scope>IDENTIFICATION</scope>
</reference>
<keyword evidence="1" id="KW-1185">Reference proteome</keyword>
<evidence type="ECO:0000313" key="1">
    <source>
        <dbReference type="Proteomes" id="UP000887566"/>
    </source>
</evidence>
<dbReference type="WBParaSite" id="PSAMB.scaffold4687size13852.g24945.t1">
    <property type="protein sequence ID" value="PSAMB.scaffold4687size13852.g24945.t1"/>
    <property type="gene ID" value="PSAMB.scaffold4687size13852.g24945"/>
</dbReference>
<evidence type="ECO:0000313" key="2">
    <source>
        <dbReference type="WBParaSite" id="PSAMB.scaffold4687size13852.g24945.t1"/>
    </source>
</evidence>
<dbReference type="Proteomes" id="UP000887566">
    <property type="component" value="Unplaced"/>
</dbReference>